<dbReference type="AlphaFoldDB" id="A0ABD0KJH2"/>
<protein>
    <recommendedName>
        <fullName evidence="6">GH18 domain-containing protein</fullName>
    </recommendedName>
</protein>
<evidence type="ECO:0000256" key="3">
    <source>
        <dbReference type="RuleBase" id="RU000489"/>
    </source>
</evidence>
<sequence>MGACDGKHFDGHFDPREKKEKKKEKGGQKKLFCYYSSDAQYRRDVGKFFPEDIDPDLCTHIIYAFFQPTDDGRDVRSVEWNDEGPNGLYARTVALKQKNPSLRVLLAIGGWVIGSEPFLPIIRTDDNIRTFSKNVVAYLRKHKMDGMDMDWEFPGVRGSTEADKSRFTLLMKTLQEEFTSEAARTGREKLILTMATAAGSYYILSGYEPQELVKYPDYLLLMTYNYHGSWENVTGHHSAIWPSDLDRGSRRELSMQWTVDYWLSVGARRDQIILGLATYGMTFTLADPNQHDVLAPAIRGGGRRQKYTNERGIMAYYE</sequence>
<proteinExistence type="inferred from homology"/>
<evidence type="ECO:0000313" key="8">
    <source>
        <dbReference type="Proteomes" id="UP001519460"/>
    </source>
</evidence>
<feature type="non-terminal residue" evidence="7">
    <location>
        <position position="318"/>
    </location>
</feature>
<evidence type="ECO:0000256" key="2">
    <source>
        <dbReference type="ARBA" id="ARBA00023295"/>
    </source>
</evidence>
<keyword evidence="2 3" id="KW-0326">Glycosidase</keyword>
<dbReference type="PANTHER" id="PTHR11177:SF317">
    <property type="entry name" value="CHITINASE 12-RELATED"/>
    <property type="match status" value="1"/>
</dbReference>
<dbReference type="PROSITE" id="PS01095">
    <property type="entry name" value="GH18_1"/>
    <property type="match status" value="1"/>
</dbReference>
<accession>A0ABD0KJH2</accession>
<dbReference type="PANTHER" id="PTHR11177">
    <property type="entry name" value="CHITINASE"/>
    <property type="match status" value="1"/>
</dbReference>
<dbReference type="GO" id="GO:0006032">
    <property type="term" value="P:chitin catabolic process"/>
    <property type="evidence" value="ECO:0007669"/>
    <property type="project" value="UniProtKB-ARBA"/>
</dbReference>
<keyword evidence="8" id="KW-1185">Reference proteome</keyword>
<dbReference type="Gene3D" id="3.20.20.80">
    <property type="entry name" value="Glycosidases"/>
    <property type="match status" value="1"/>
</dbReference>
<evidence type="ECO:0000256" key="4">
    <source>
        <dbReference type="RuleBase" id="RU004453"/>
    </source>
</evidence>
<feature type="domain" description="GH18" evidence="6">
    <location>
        <begin position="29"/>
        <end position="318"/>
    </location>
</feature>
<dbReference type="Proteomes" id="UP001519460">
    <property type="component" value="Unassembled WGS sequence"/>
</dbReference>
<dbReference type="GO" id="GO:0004568">
    <property type="term" value="F:chitinase activity"/>
    <property type="evidence" value="ECO:0007669"/>
    <property type="project" value="UniProtKB-ARBA"/>
</dbReference>
<dbReference type="Gene3D" id="3.10.50.10">
    <property type="match status" value="1"/>
</dbReference>
<gene>
    <name evidence="7" type="ORF">BaRGS_00021393</name>
</gene>
<evidence type="ECO:0000256" key="5">
    <source>
        <dbReference type="SAM" id="MobiDB-lite"/>
    </source>
</evidence>
<comment type="caution">
    <text evidence="7">The sequence shown here is derived from an EMBL/GenBank/DDBJ whole genome shotgun (WGS) entry which is preliminary data.</text>
</comment>
<dbReference type="InterPro" id="IPR001223">
    <property type="entry name" value="Glyco_hydro18_cat"/>
</dbReference>
<dbReference type="InterPro" id="IPR050314">
    <property type="entry name" value="Glycosyl_Hydrlase_18"/>
</dbReference>
<dbReference type="SUPFAM" id="SSF54556">
    <property type="entry name" value="Chitinase insertion domain"/>
    <property type="match status" value="1"/>
</dbReference>
<reference evidence="7 8" key="1">
    <citation type="journal article" date="2023" name="Sci. Data">
        <title>Genome assembly of the Korean intertidal mud-creeper Batillaria attramentaria.</title>
        <authorList>
            <person name="Patra A.K."/>
            <person name="Ho P.T."/>
            <person name="Jun S."/>
            <person name="Lee S.J."/>
            <person name="Kim Y."/>
            <person name="Won Y.J."/>
        </authorList>
    </citation>
    <scope>NUCLEOTIDE SEQUENCE [LARGE SCALE GENOMIC DNA]</scope>
    <source>
        <strain evidence="7">Wonlab-2016</strain>
    </source>
</reference>
<comment type="similarity">
    <text evidence="4">Belongs to the glycosyl hydrolase 18 family.</text>
</comment>
<dbReference type="EMBL" id="JACVVK020000166">
    <property type="protein sequence ID" value="KAK7487304.1"/>
    <property type="molecule type" value="Genomic_DNA"/>
</dbReference>
<dbReference type="InterPro" id="IPR029070">
    <property type="entry name" value="Chitinase_insertion_sf"/>
</dbReference>
<dbReference type="PROSITE" id="PS51910">
    <property type="entry name" value="GH18_2"/>
    <property type="match status" value="1"/>
</dbReference>
<dbReference type="SUPFAM" id="SSF51445">
    <property type="entry name" value="(Trans)glycosidases"/>
    <property type="match status" value="1"/>
</dbReference>
<dbReference type="InterPro" id="IPR017853">
    <property type="entry name" value="GH"/>
</dbReference>
<dbReference type="Pfam" id="PF00704">
    <property type="entry name" value="Glyco_hydro_18"/>
    <property type="match status" value="1"/>
</dbReference>
<name>A0ABD0KJH2_9CAEN</name>
<keyword evidence="1 3" id="KW-0378">Hydrolase</keyword>
<evidence type="ECO:0000259" key="6">
    <source>
        <dbReference type="PROSITE" id="PS51910"/>
    </source>
</evidence>
<feature type="region of interest" description="Disordered" evidence="5">
    <location>
        <begin position="1"/>
        <end position="25"/>
    </location>
</feature>
<dbReference type="InterPro" id="IPR011583">
    <property type="entry name" value="Chitinase_II/V-like_cat"/>
</dbReference>
<dbReference type="SMART" id="SM00636">
    <property type="entry name" value="Glyco_18"/>
    <property type="match status" value="1"/>
</dbReference>
<evidence type="ECO:0000256" key="1">
    <source>
        <dbReference type="ARBA" id="ARBA00022801"/>
    </source>
</evidence>
<dbReference type="InterPro" id="IPR001579">
    <property type="entry name" value="Glyco_hydro_18_chit_AS"/>
</dbReference>
<organism evidence="7 8">
    <name type="scientific">Batillaria attramentaria</name>
    <dbReference type="NCBI Taxonomy" id="370345"/>
    <lineage>
        <taxon>Eukaryota</taxon>
        <taxon>Metazoa</taxon>
        <taxon>Spiralia</taxon>
        <taxon>Lophotrochozoa</taxon>
        <taxon>Mollusca</taxon>
        <taxon>Gastropoda</taxon>
        <taxon>Caenogastropoda</taxon>
        <taxon>Sorbeoconcha</taxon>
        <taxon>Cerithioidea</taxon>
        <taxon>Batillariidae</taxon>
        <taxon>Batillaria</taxon>
    </lineage>
</organism>
<evidence type="ECO:0000313" key="7">
    <source>
        <dbReference type="EMBL" id="KAK7487304.1"/>
    </source>
</evidence>